<dbReference type="AlphaFoldDB" id="V6LQ99"/>
<evidence type="ECO:0000256" key="1">
    <source>
        <dbReference type="SAM" id="MobiDB-lite"/>
    </source>
</evidence>
<evidence type="ECO:0000313" key="3">
    <source>
        <dbReference type="EMBL" id="KAH0577268.1"/>
    </source>
</evidence>
<dbReference type="VEuPathDB" id="GiardiaDB:SS50377_20619"/>
<dbReference type="EMBL" id="AUWU02000001">
    <property type="protein sequence ID" value="KAH0577268.1"/>
    <property type="molecule type" value="Genomic_DNA"/>
</dbReference>
<name>V6LQ99_9EUKA</name>
<keyword evidence="4" id="KW-1185">Reference proteome</keyword>
<accession>V6LQ99</accession>
<evidence type="ECO:0000313" key="4">
    <source>
        <dbReference type="Proteomes" id="UP000018208"/>
    </source>
</evidence>
<proteinExistence type="predicted"/>
<sequence>MNFIYTLYLEETILTTNIRVNPTKQYFELSQFSFCRLGVRHAGRGEPQEAADAAPHQRGGAARVK</sequence>
<evidence type="ECO:0000313" key="2">
    <source>
        <dbReference type="EMBL" id="EST45886.1"/>
    </source>
</evidence>
<dbReference type="Proteomes" id="UP000018208">
    <property type="component" value="Unassembled WGS sequence"/>
</dbReference>
<organism evidence="2">
    <name type="scientific">Spironucleus salmonicida</name>
    <dbReference type="NCBI Taxonomy" id="348837"/>
    <lineage>
        <taxon>Eukaryota</taxon>
        <taxon>Metamonada</taxon>
        <taxon>Diplomonadida</taxon>
        <taxon>Hexamitidae</taxon>
        <taxon>Hexamitinae</taxon>
        <taxon>Spironucleus</taxon>
    </lineage>
</organism>
<reference evidence="2 3" key="1">
    <citation type="journal article" date="2014" name="PLoS Genet.">
        <title>The Genome of Spironucleus salmonicida Highlights a Fish Pathogen Adapted to Fluctuating Environments.</title>
        <authorList>
            <person name="Xu F."/>
            <person name="Jerlstrom-Hultqvist J."/>
            <person name="Einarsson E."/>
            <person name="Astvaldsson A."/>
            <person name="Svard S.G."/>
            <person name="Andersson J.O."/>
        </authorList>
    </citation>
    <scope>NUCLEOTIDE SEQUENCE</scope>
    <source>
        <strain evidence="3">ATCC 50377</strain>
    </source>
</reference>
<dbReference type="EMBL" id="KI546087">
    <property type="protein sequence ID" value="EST45886.1"/>
    <property type="molecule type" value="Genomic_DNA"/>
</dbReference>
<protein>
    <submittedName>
        <fullName evidence="2">Uncharacterized protein</fullName>
    </submittedName>
</protein>
<reference evidence="3" key="2">
    <citation type="submission" date="2020-12" db="EMBL/GenBank/DDBJ databases">
        <title>New Spironucleus salmonicida genome in near-complete chromosomes.</title>
        <authorList>
            <person name="Xu F."/>
            <person name="Kurt Z."/>
            <person name="Jimenez-Gonzalez A."/>
            <person name="Astvaldsson A."/>
            <person name="Andersson J.O."/>
            <person name="Svard S.G."/>
        </authorList>
    </citation>
    <scope>NUCLEOTIDE SEQUENCE</scope>
    <source>
        <strain evidence="3">ATCC 50377</strain>
    </source>
</reference>
<feature type="region of interest" description="Disordered" evidence="1">
    <location>
        <begin position="45"/>
        <end position="65"/>
    </location>
</feature>
<gene>
    <name evidence="2" type="ORF">SS50377_14177</name>
    <name evidence="3" type="ORF">SS50377_20619</name>
</gene>